<evidence type="ECO:0000313" key="2">
    <source>
        <dbReference type="Proteomes" id="UP001597302"/>
    </source>
</evidence>
<proteinExistence type="predicted"/>
<name>A0ABW4DZV9_9RHOB</name>
<evidence type="ECO:0000313" key="1">
    <source>
        <dbReference type="EMBL" id="MFD1483257.1"/>
    </source>
</evidence>
<gene>
    <name evidence="1" type="ORF">ACFQ5P_18340</name>
</gene>
<sequence>MTQREPPPLMLLLTEAAQSIGTVVTKAPEQLSGSRFNSEVLSEPIAGSTIGRRDSDLPRHVAAATLDGIPVLFGMLDGSALKRSIDQQMRRYRNQATIARSWLGSDAPNLQLFVSAPSGALRDPAWRQLAAEIEADDRTCRKLVWLFEGSPTLDDAKGFLERTFIARPWPAEQVMQQLDSMANISLPIGWEEAIEDPDLDFSGLVERLIELERGAPT</sequence>
<keyword evidence="2" id="KW-1185">Reference proteome</keyword>
<accession>A0ABW4DZV9</accession>
<reference evidence="2" key="1">
    <citation type="journal article" date="2019" name="Int. J. Syst. Evol. Microbiol.">
        <title>The Global Catalogue of Microorganisms (GCM) 10K type strain sequencing project: providing services to taxonomists for standard genome sequencing and annotation.</title>
        <authorList>
            <consortium name="The Broad Institute Genomics Platform"/>
            <consortium name="The Broad Institute Genome Sequencing Center for Infectious Disease"/>
            <person name="Wu L."/>
            <person name="Ma J."/>
        </authorList>
    </citation>
    <scope>NUCLEOTIDE SEQUENCE [LARGE SCALE GENOMIC DNA]</scope>
    <source>
        <strain evidence="2">CCM 8875</strain>
    </source>
</reference>
<dbReference type="Pfam" id="PF20289">
    <property type="entry name" value="MComp1"/>
    <property type="match status" value="1"/>
</dbReference>
<protein>
    <submittedName>
        <fullName evidence="1">ABC-three component system middle component 1</fullName>
    </submittedName>
</protein>
<dbReference type="InterPro" id="IPR046905">
    <property type="entry name" value="ABC-3C_MC1"/>
</dbReference>
<dbReference type="Proteomes" id="UP001597302">
    <property type="component" value="Unassembled WGS sequence"/>
</dbReference>
<dbReference type="EMBL" id="JBHTOQ010000045">
    <property type="protein sequence ID" value="MFD1483257.1"/>
    <property type="molecule type" value="Genomic_DNA"/>
</dbReference>
<comment type="caution">
    <text evidence="1">The sequence shown here is derived from an EMBL/GenBank/DDBJ whole genome shotgun (WGS) entry which is preliminary data.</text>
</comment>
<organism evidence="1 2">
    <name type="scientific">Paracoccus nototheniae</name>
    <dbReference type="NCBI Taxonomy" id="2489002"/>
    <lineage>
        <taxon>Bacteria</taxon>
        <taxon>Pseudomonadati</taxon>
        <taxon>Pseudomonadota</taxon>
        <taxon>Alphaproteobacteria</taxon>
        <taxon>Rhodobacterales</taxon>
        <taxon>Paracoccaceae</taxon>
        <taxon>Paracoccus</taxon>
    </lineage>
</organism>
<dbReference type="RefSeq" id="WP_207392202.1">
    <property type="nucleotide sequence ID" value="NZ_CBCSAJ010000009.1"/>
</dbReference>